<dbReference type="EMBL" id="CP039852">
    <property type="protein sequence ID" value="QCZ93162.1"/>
    <property type="molecule type" value="Genomic_DNA"/>
</dbReference>
<dbReference type="OrthoDB" id="6197493at2"/>
<dbReference type="KEGG" id="salk:FBQ74_06530"/>
<protein>
    <recommendedName>
        <fullName evidence="5">PQQ-binding-like beta-propeller repeat protein</fullName>
    </recommendedName>
</protein>
<evidence type="ECO:0000256" key="2">
    <source>
        <dbReference type="SAM" id="SignalP"/>
    </source>
</evidence>
<gene>
    <name evidence="3" type="ORF">FBQ74_06530</name>
</gene>
<evidence type="ECO:0000313" key="4">
    <source>
        <dbReference type="Proteomes" id="UP000304912"/>
    </source>
</evidence>
<keyword evidence="4" id="KW-1185">Reference proteome</keyword>
<dbReference type="PANTHER" id="PTHR37467:SF1">
    <property type="entry name" value="EXPORTED CALCIUM-BINDING GLYCOPROTEIN"/>
    <property type="match status" value="1"/>
</dbReference>
<dbReference type="InterPro" id="IPR053180">
    <property type="entry name" value="Ca-binding_acidic-repeat"/>
</dbReference>
<keyword evidence="2" id="KW-0732">Signal</keyword>
<feature type="signal peptide" evidence="2">
    <location>
        <begin position="1"/>
        <end position="19"/>
    </location>
</feature>
<dbReference type="SUPFAM" id="SSF50998">
    <property type="entry name" value="Quinoprotein alcohol dehydrogenase-like"/>
    <property type="match status" value="1"/>
</dbReference>
<feature type="chain" id="PRO_5023024064" description="PQQ-binding-like beta-propeller repeat protein" evidence="2">
    <location>
        <begin position="20"/>
        <end position="1869"/>
    </location>
</feature>
<evidence type="ECO:0000313" key="3">
    <source>
        <dbReference type="EMBL" id="QCZ93162.1"/>
    </source>
</evidence>
<dbReference type="Gene3D" id="4.10.1080.10">
    <property type="entry name" value="TSP type-3 repeat"/>
    <property type="match status" value="2"/>
</dbReference>
<dbReference type="SUPFAM" id="SSF50969">
    <property type="entry name" value="YVTN repeat-like/Quinoprotein amine dehydrogenase"/>
    <property type="match status" value="1"/>
</dbReference>
<name>A0A5B7YBV8_9ALTE</name>
<reference evidence="3 4" key="1">
    <citation type="submission" date="2019-04" db="EMBL/GenBank/DDBJ databases">
        <title>Salinimonas iocasae sp. nov., a halophilic bacterium isolated from the outer tube casing of tubeworms in Okinawa Trough.</title>
        <authorList>
            <person name="Zhang H."/>
            <person name="Wang H."/>
            <person name="Li C."/>
        </authorList>
    </citation>
    <scope>NUCLEOTIDE SEQUENCE [LARGE SCALE GENOMIC DNA]</scope>
    <source>
        <strain evidence="3 4">KX18D6</strain>
    </source>
</reference>
<evidence type="ECO:0000256" key="1">
    <source>
        <dbReference type="SAM" id="MobiDB-lite"/>
    </source>
</evidence>
<dbReference type="InterPro" id="IPR018247">
    <property type="entry name" value="EF_Hand_1_Ca_BS"/>
</dbReference>
<proteinExistence type="predicted"/>
<feature type="region of interest" description="Disordered" evidence="1">
    <location>
        <begin position="23"/>
        <end position="44"/>
    </location>
</feature>
<feature type="region of interest" description="Disordered" evidence="1">
    <location>
        <begin position="1647"/>
        <end position="1700"/>
    </location>
</feature>
<dbReference type="InterPro" id="IPR015943">
    <property type="entry name" value="WD40/YVTN_repeat-like_dom_sf"/>
</dbReference>
<accession>A0A5B7YBV8</accession>
<dbReference type="InterPro" id="IPR011044">
    <property type="entry name" value="Quino_amine_DH_bsu"/>
</dbReference>
<dbReference type="Gene3D" id="2.130.10.10">
    <property type="entry name" value="YVTN repeat-like/Quinoprotein amine dehydrogenase"/>
    <property type="match status" value="1"/>
</dbReference>
<dbReference type="InterPro" id="IPR036322">
    <property type="entry name" value="WD40_repeat_dom_sf"/>
</dbReference>
<dbReference type="InterPro" id="IPR011047">
    <property type="entry name" value="Quinoprotein_ADH-like_sf"/>
</dbReference>
<dbReference type="PANTHER" id="PTHR37467">
    <property type="entry name" value="EXPORTED CALCIUM-BINDING GLYCOPROTEIN-RELATED"/>
    <property type="match status" value="1"/>
</dbReference>
<dbReference type="PROSITE" id="PS00018">
    <property type="entry name" value="EF_HAND_1"/>
    <property type="match status" value="2"/>
</dbReference>
<dbReference type="SUPFAM" id="SSF50978">
    <property type="entry name" value="WD40 repeat-like"/>
    <property type="match status" value="1"/>
</dbReference>
<dbReference type="SUPFAM" id="SSF103647">
    <property type="entry name" value="TSP type-3 repeat"/>
    <property type="match status" value="2"/>
</dbReference>
<dbReference type="Proteomes" id="UP000304912">
    <property type="component" value="Chromosome"/>
</dbReference>
<evidence type="ECO:0008006" key="5">
    <source>
        <dbReference type="Google" id="ProtNLM"/>
    </source>
</evidence>
<dbReference type="GO" id="GO:0005509">
    <property type="term" value="F:calcium ion binding"/>
    <property type="evidence" value="ECO:0007669"/>
    <property type="project" value="InterPro"/>
</dbReference>
<dbReference type="RefSeq" id="WP_139755909.1">
    <property type="nucleotide sequence ID" value="NZ_CP039852.1"/>
</dbReference>
<feature type="region of interest" description="Disordered" evidence="1">
    <location>
        <begin position="1069"/>
        <end position="1107"/>
    </location>
</feature>
<sequence length="1869" mass="202512">MMRCISRALIFSTCLFLTACGGGSDSAEPTPQEPPKTIPDTPEEPEKIEISGSVVKGPVANATVNLYIIERDKPELKGALLVSTETSADGSFSGLSVDGEDDAYLLEMVVKENSVDLNTGSAPIFPSMLSLVTKDDLNDLDNVNISPLTHIVSLAVIERNPAPVNVQSARNNFMSVLHNKLGLGAPDTFDIFSSPLVGDERIADPEVLLAHRTYNEAIAALFHYAAEGLDTDVATIASMIAKDILDGELDGKLNDTELSSQLIEVLDNAPVAFLPIPGTDQDGNPETDDPFTVELTLELMLNEQEKLGIEVDSGFSRSNLNVYVPRPFGSDFDGDGIPDDTDLDWNGDGIEDIDDDGPFDTDGDGIEDSEDAFPSDAGCFLEQDGKGSDCWVSILGRMDSVETVTLEDQRVAHFARSESGSIVHVVVQHAENGNIEKVLTGVSLEKAVVTTQTYDIYGINADNLLIHFDPDGAQVLKSFEHVPFTLLALPESIFVTTYESGQLINKDGVGEANSDLSYLQVSSHAIDREHRLAYLVNEGGTIFKVSYNEDALTAEILTYSDIVSGVSTILLSPDGTQFMLDDGTIYSTETFAHVTSLHLSAKDGVWLEDGTIILITSTEDGDRLLRFNNELSLIQESTVPDYQSIFAIENDVYITNLANSQLLTQSLTLTLDSDGDGVNDAQDAFPTNARASVDSDGDGFPDTINTELNGNDTLIVDAFPMDSACWESSHGVNGKCDIAGRIQSFFPAKTFTDNASRLYLLDNDNALLHRWDIEQEAFLNPVILDKRSYVQTAFFVESKNAIYIGYGNGLIQQVDVGQPIPIPSAFGSLSGYLNNLHLVGDFLMAMGDDHGGSYYTTLDLDANVRDRISASYYYTDGIFNPADTNFYFYSDYGSISAIEVDQFNGLLLNERLIDDSATNNLQQLVLLSQNQLLASNGYLFYTDSYAVDETGLPSFSHMVFSENALIAVANNTPTLVNLYDGETLKQVGSVTTPGTIVGLEQSGDNIVAVSYDYQQFFFEVISLADGDGDGIPQWWESQNGYSDTIAEDAGEDADNDGLSTYLEFVNATNPAQSDTDSDGVSDGQEVEIGSSPILSDTDGDGLNDGAEVENGTSLLEVDTDSDGLNDYEEVVTFSSNPLLSDSDNDGMPDAYEALNGLAINADDSMSDTDADGLANIAEYEQGTDVNLPDTDFDNLSDGDEINSYSTNPLLQDTDGDRILDGDEVGLGLSPTLAGDAKTDDDNDSFSNVQEYFAGTDIFDIADVPVATELSDGSDESSKRFNPIAVSNDVTNLANGRWSVVDVIGEKIVADTTRLFTLTNNLQVVAIDLVTGTTLWTAAVDAEEYTTKNLYLLGDTLVVHSETKLHFYSAGSGELLNEKLLGGYNVRATQSDDNQLITVTDESVRAYSAQNAIQWERNFDSQVYDFVVSGSRLVVQLYDDKLVTVDLSDGSILKERDTSGTDLRFAGILQSGSYPSHILKYVDEQLYRINIETLEITAQKVVGYWDWFVSVEGLIYVFSSYGDIDVIRETDSNLAAETLLENVFVSSIDNFVLAKDKLLLSDNGFTKVFDRTTGSLEGEIDVSGSLALLPTDLLLITKDGFTRAIEIGRDSDGDSANDWWENYYGLDPEDTADGELDSDNDGLVNAEEFINRTNPTLSDTDSDGLSDFNEIKVTGTSPLESDTDSDGLNDGAELNTYSTDPLMVDTDGDAFTDFVEVGNSSDPLDSGSTPAGIAPTYFSFESESLSGFIETGDLIEQWEVSGSDAIDGNFSLKSAESLSDSETATIDKVVNLSAGSVQFEFKIDSESGFDYFEFLINGSSRYVASGNQSGTVKFSIEAGTTLLTWRYVKDNSVSDGADAVWIDNIHFIEQ</sequence>
<feature type="compositionally biased region" description="Low complexity" evidence="1">
    <location>
        <begin position="1655"/>
        <end position="1666"/>
    </location>
</feature>
<dbReference type="InterPro" id="IPR028974">
    <property type="entry name" value="TSP_type-3_rpt"/>
</dbReference>
<organism evidence="3 4">
    <name type="scientific">Salinimonas iocasae</name>
    <dbReference type="NCBI Taxonomy" id="2572577"/>
    <lineage>
        <taxon>Bacteria</taxon>
        <taxon>Pseudomonadati</taxon>
        <taxon>Pseudomonadota</taxon>
        <taxon>Gammaproteobacteria</taxon>
        <taxon>Alteromonadales</taxon>
        <taxon>Alteromonadaceae</taxon>
        <taxon>Alteromonas/Salinimonas group</taxon>
        <taxon>Salinimonas</taxon>
    </lineage>
</organism>
<dbReference type="PROSITE" id="PS51257">
    <property type="entry name" value="PROKAR_LIPOPROTEIN"/>
    <property type="match status" value="1"/>
</dbReference>